<dbReference type="AlphaFoldDB" id="I0WFZ0"/>
<name>I0WFZ0_9FLAO</name>
<dbReference type="STRING" id="946077.W5A_07040"/>
<keyword evidence="1" id="KW-1133">Transmembrane helix</keyword>
<sequence>MKATPVMVLMMILHFTFISNGFGQELNAVDIHKSDQERYDFHIAKMKSNNTAASIILGSGIALVAVGTLINYTSIVIDELPNGETIIGLGLATTLVSIPLFIAGNNHKNKAQIQLKKGAIGITKVTYSGFSFTYSF</sequence>
<feature type="transmembrane region" description="Helical" evidence="1">
    <location>
        <begin position="85"/>
        <end position="104"/>
    </location>
</feature>
<dbReference type="RefSeq" id="WP_008238854.1">
    <property type="nucleotide sequence ID" value="NZ_AJJU01000006.1"/>
</dbReference>
<organism evidence="2 3">
    <name type="scientific">Imtechella halotolerans K1</name>
    <dbReference type="NCBI Taxonomy" id="946077"/>
    <lineage>
        <taxon>Bacteria</taxon>
        <taxon>Pseudomonadati</taxon>
        <taxon>Bacteroidota</taxon>
        <taxon>Flavobacteriia</taxon>
        <taxon>Flavobacteriales</taxon>
        <taxon>Flavobacteriaceae</taxon>
        <taxon>Imtechella</taxon>
    </lineage>
</organism>
<accession>I0WFZ0</accession>
<dbReference type="OrthoDB" id="1446008at2"/>
<keyword evidence="1" id="KW-0472">Membrane</keyword>
<dbReference type="Proteomes" id="UP000005938">
    <property type="component" value="Unassembled WGS sequence"/>
</dbReference>
<proteinExistence type="predicted"/>
<reference evidence="2 3" key="1">
    <citation type="journal article" date="2012" name="J. Bacteriol.">
        <title>Genome Sequence of the Halotolerant Bacterium Imtechella halotolerans K1T.</title>
        <authorList>
            <person name="Kumar S."/>
            <person name="Vikram S."/>
            <person name="Subramanian S."/>
            <person name="Raghava G.P."/>
            <person name="Pinnaka A.K."/>
        </authorList>
    </citation>
    <scope>NUCLEOTIDE SEQUENCE [LARGE SCALE GENOMIC DNA]</scope>
    <source>
        <strain evidence="2 3">K1</strain>
    </source>
</reference>
<evidence type="ECO:0000313" key="3">
    <source>
        <dbReference type="Proteomes" id="UP000005938"/>
    </source>
</evidence>
<gene>
    <name evidence="2" type="ORF">W5A_07040</name>
</gene>
<keyword evidence="3" id="KW-1185">Reference proteome</keyword>
<dbReference type="EMBL" id="AJJU01000006">
    <property type="protein sequence ID" value="EID75306.1"/>
    <property type="molecule type" value="Genomic_DNA"/>
</dbReference>
<protein>
    <submittedName>
        <fullName evidence="2">Uncharacterized protein</fullName>
    </submittedName>
</protein>
<evidence type="ECO:0000256" key="1">
    <source>
        <dbReference type="SAM" id="Phobius"/>
    </source>
</evidence>
<comment type="caution">
    <text evidence="2">The sequence shown here is derived from an EMBL/GenBank/DDBJ whole genome shotgun (WGS) entry which is preliminary data.</text>
</comment>
<keyword evidence="1" id="KW-0812">Transmembrane</keyword>
<evidence type="ECO:0000313" key="2">
    <source>
        <dbReference type="EMBL" id="EID75306.1"/>
    </source>
</evidence>
<feature type="transmembrane region" description="Helical" evidence="1">
    <location>
        <begin position="52"/>
        <end position="73"/>
    </location>
</feature>